<dbReference type="PANTHER" id="PTHR43236:SF2">
    <property type="entry name" value="BLL0069 PROTEIN"/>
    <property type="match status" value="1"/>
</dbReference>
<name>A0A0F9V1W7_9ZZZZ</name>
<organism evidence="2">
    <name type="scientific">marine sediment metagenome</name>
    <dbReference type="NCBI Taxonomy" id="412755"/>
    <lineage>
        <taxon>unclassified sequences</taxon>
        <taxon>metagenomes</taxon>
        <taxon>ecological metagenomes</taxon>
    </lineage>
</organism>
<evidence type="ECO:0000259" key="1">
    <source>
        <dbReference type="Pfam" id="PF06114"/>
    </source>
</evidence>
<gene>
    <name evidence="2" type="ORF">LCGC14_0136990</name>
</gene>
<dbReference type="PANTHER" id="PTHR43236">
    <property type="entry name" value="ANTITOXIN HIGA1"/>
    <property type="match status" value="1"/>
</dbReference>
<accession>A0A0F9V1W7</accession>
<reference evidence="2" key="1">
    <citation type="journal article" date="2015" name="Nature">
        <title>Complex archaea that bridge the gap between prokaryotes and eukaryotes.</title>
        <authorList>
            <person name="Spang A."/>
            <person name="Saw J.H."/>
            <person name="Jorgensen S.L."/>
            <person name="Zaremba-Niedzwiedzka K."/>
            <person name="Martijn J."/>
            <person name="Lind A.E."/>
            <person name="van Eijk R."/>
            <person name="Schleper C."/>
            <person name="Guy L."/>
            <person name="Ettema T.J."/>
        </authorList>
    </citation>
    <scope>NUCLEOTIDE SEQUENCE</scope>
</reference>
<comment type="caution">
    <text evidence="2">The sequence shown here is derived from an EMBL/GenBank/DDBJ whole genome shotgun (WGS) entry which is preliminary data.</text>
</comment>
<dbReference type="Pfam" id="PF06114">
    <property type="entry name" value="Peptidase_M78"/>
    <property type="match status" value="1"/>
</dbReference>
<dbReference type="InterPro" id="IPR052345">
    <property type="entry name" value="Rad_response_metalloprotease"/>
</dbReference>
<dbReference type="InterPro" id="IPR010359">
    <property type="entry name" value="IrrE_HExxH"/>
</dbReference>
<dbReference type="Gene3D" id="1.10.10.2910">
    <property type="match status" value="1"/>
</dbReference>
<proteinExistence type="predicted"/>
<feature type="domain" description="IrrE N-terminal-like" evidence="1">
    <location>
        <begin position="201"/>
        <end position="313"/>
    </location>
</feature>
<dbReference type="AlphaFoldDB" id="A0A0F9V1W7"/>
<evidence type="ECO:0000313" key="2">
    <source>
        <dbReference type="EMBL" id="KKN99255.1"/>
    </source>
</evidence>
<protein>
    <recommendedName>
        <fullName evidence="1">IrrE N-terminal-like domain-containing protein</fullName>
    </recommendedName>
</protein>
<sequence length="411" mass="45086">MTIAVNPHILVWAREIAGFGLDEAAAKLTLSTSAKSTAADKLAALESGEKAPTRNQLNDMAKVYRRPLLTFYMAEPPRKAARGHDFRQSPDARTRRENAMLDTLLRDVQVRQELVRELLEDEDEAASLPFVGSIAMRQGVKHAVGALSAILNFNPLALRKGPSETLFKRLREAAEDAGIFVLVLGDLGSHHYSIPASVFRGFTIADPVAPFVIINSKDARAARVFTLVHELVHILLGQGGVSGTVSMGAPKTEDARIERFCNDVAGEFLLPNGAYRRGVAPFEANDLEGARFAVEQIATRWSVSEPMVAYRLNREGDLSAGAYETLRSEFYTRWQANLKREREREGGGPNQRIVKQFSLGNALVSLVHRTVRSNTLSHTKAASVLGAKPHAVEPMLRHFENNHGTFVSGAS</sequence>
<dbReference type="EMBL" id="LAZR01000047">
    <property type="protein sequence ID" value="KKN99255.1"/>
    <property type="molecule type" value="Genomic_DNA"/>
</dbReference>